<feature type="domain" description="N-acetyltransferase" evidence="1">
    <location>
        <begin position="16"/>
        <end position="176"/>
    </location>
</feature>
<dbReference type="Pfam" id="PF13302">
    <property type="entry name" value="Acetyltransf_3"/>
    <property type="match status" value="1"/>
</dbReference>
<dbReference type="Gene3D" id="3.40.630.30">
    <property type="match status" value="1"/>
</dbReference>
<dbReference type="PROSITE" id="PS51186">
    <property type="entry name" value="GNAT"/>
    <property type="match status" value="1"/>
</dbReference>
<dbReference type="AlphaFoldDB" id="A0AAU2VKH1"/>
<evidence type="ECO:0000259" key="1">
    <source>
        <dbReference type="PROSITE" id="PS51186"/>
    </source>
</evidence>
<organism evidence="2">
    <name type="scientific">Streptomyces sp. NBC_00008</name>
    <dbReference type="NCBI Taxonomy" id="2903610"/>
    <lineage>
        <taxon>Bacteria</taxon>
        <taxon>Bacillati</taxon>
        <taxon>Actinomycetota</taxon>
        <taxon>Actinomycetes</taxon>
        <taxon>Kitasatosporales</taxon>
        <taxon>Streptomycetaceae</taxon>
        <taxon>Streptomyces</taxon>
    </lineage>
</organism>
<reference evidence="2" key="1">
    <citation type="submission" date="2022-10" db="EMBL/GenBank/DDBJ databases">
        <title>The complete genomes of actinobacterial strains from the NBC collection.</title>
        <authorList>
            <person name="Joergensen T.S."/>
            <person name="Alvarez Arevalo M."/>
            <person name="Sterndorff E.B."/>
            <person name="Faurdal D."/>
            <person name="Vuksanovic O."/>
            <person name="Mourched A.-S."/>
            <person name="Charusanti P."/>
            <person name="Shaw S."/>
            <person name="Blin K."/>
            <person name="Weber T."/>
        </authorList>
    </citation>
    <scope>NUCLEOTIDE SEQUENCE</scope>
    <source>
        <strain evidence="2">NBC_00008</strain>
    </source>
</reference>
<dbReference type="EMBL" id="CP108313">
    <property type="protein sequence ID" value="WTW67631.1"/>
    <property type="molecule type" value="Genomic_DNA"/>
</dbReference>
<proteinExistence type="predicted"/>
<sequence length="188" mass="20142">MNITLRVDATPSAPALLLRPWGETDLGPLVEAFRDPALRRGASGPMGSAEDVRAWLELQGRGWITGERLAFAVHEEHQGPGEGQLAGSVVIKRDVSGQGSTEAGYWTAAHARGRGVAPRALETVTRWAFEVFAAEGLESINLLHQVDNPASCRVAEKARYAFRQVLPAQPPSFPGPGHLHVRQAGSPA</sequence>
<dbReference type="GO" id="GO:0016747">
    <property type="term" value="F:acyltransferase activity, transferring groups other than amino-acyl groups"/>
    <property type="evidence" value="ECO:0007669"/>
    <property type="project" value="InterPro"/>
</dbReference>
<dbReference type="InterPro" id="IPR051531">
    <property type="entry name" value="N-acetyltransferase"/>
</dbReference>
<dbReference type="PANTHER" id="PTHR43792">
    <property type="entry name" value="GNAT FAMILY, PUTATIVE (AFU_ORTHOLOGUE AFUA_3G00765)-RELATED-RELATED"/>
    <property type="match status" value="1"/>
</dbReference>
<dbReference type="SUPFAM" id="SSF55729">
    <property type="entry name" value="Acyl-CoA N-acyltransferases (Nat)"/>
    <property type="match status" value="1"/>
</dbReference>
<name>A0AAU2VKH1_9ACTN</name>
<accession>A0AAU2VKH1</accession>
<protein>
    <submittedName>
        <fullName evidence="2">GNAT family N-acetyltransferase</fullName>
    </submittedName>
</protein>
<gene>
    <name evidence="2" type="ORF">OG398_04740</name>
</gene>
<dbReference type="PANTHER" id="PTHR43792:SF16">
    <property type="entry name" value="N-ACETYLTRANSFERASE DOMAIN-CONTAINING PROTEIN"/>
    <property type="match status" value="1"/>
</dbReference>
<dbReference type="InterPro" id="IPR000182">
    <property type="entry name" value="GNAT_dom"/>
</dbReference>
<dbReference type="InterPro" id="IPR016181">
    <property type="entry name" value="Acyl_CoA_acyltransferase"/>
</dbReference>
<evidence type="ECO:0000313" key="2">
    <source>
        <dbReference type="EMBL" id="WTW67631.1"/>
    </source>
</evidence>